<dbReference type="KEGG" id="fls:GLV81_11010"/>
<accession>A0A6I6GLN3</accession>
<keyword evidence="1" id="KW-0732">Signal</keyword>
<dbReference type="Proteomes" id="UP000426027">
    <property type="component" value="Chromosome"/>
</dbReference>
<dbReference type="EMBL" id="CP046566">
    <property type="protein sequence ID" value="QGW28558.1"/>
    <property type="molecule type" value="Genomic_DNA"/>
</dbReference>
<sequence>MKRKQFLLNSLLAVPALALAKSGYTETPPASNPKPFVVGSGQSRFGDVVKFLGVHPNDLKISSKDTDGQLSMFDYTGLGKVGPMLHIHFKQDEIFTVIEGEYRFVVGDETHVLGPGQTIFLPRGIPHTWIQLSDKGRLIYLLQPAGKMEEFFQLMNKMTTRPTPEEMDRIHAEHDMKVVGPPLSL</sequence>
<protein>
    <submittedName>
        <fullName evidence="3">Cupin domain-containing protein</fullName>
    </submittedName>
</protein>
<dbReference type="RefSeq" id="WP_157478911.1">
    <property type="nucleotide sequence ID" value="NZ_CP046566.1"/>
</dbReference>
<dbReference type="AlphaFoldDB" id="A0A6I6GLN3"/>
<feature type="signal peptide" evidence="1">
    <location>
        <begin position="1"/>
        <end position="20"/>
    </location>
</feature>
<dbReference type="InterPro" id="IPR013096">
    <property type="entry name" value="Cupin_2"/>
</dbReference>
<evidence type="ECO:0000313" key="3">
    <source>
        <dbReference type="EMBL" id="QGW28558.1"/>
    </source>
</evidence>
<evidence type="ECO:0000259" key="2">
    <source>
        <dbReference type="Pfam" id="PF07883"/>
    </source>
</evidence>
<reference evidence="3 4" key="1">
    <citation type="submission" date="2019-11" db="EMBL/GenBank/DDBJ databases">
        <authorList>
            <person name="Im W.T."/>
        </authorList>
    </citation>
    <scope>NUCLEOTIDE SEQUENCE [LARGE SCALE GENOMIC DNA]</scope>
    <source>
        <strain evidence="3 4">SB-02</strain>
    </source>
</reference>
<organism evidence="3 4">
    <name type="scientific">Phnomibacter ginsenosidimutans</name>
    <dbReference type="NCBI Taxonomy" id="2676868"/>
    <lineage>
        <taxon>Bacteria</taxon>
        <taxon>Pseudomonadati</taxon>
        <taxon>Bacteroidota</taxon>
        <taxon>Chitinophagia</taxon>
        <taxon>Chitinophagales</taxon>
        <taxon>Chitinophagaceae</taxon>
        <taxon>Phnomibacter</taxon>
    </lineage>
</organism>
<evidence type="ECO:0000256" key="1">
    <source>
        <dbReference type="SAM" id="SignalP"/>
    </source>
</evidence>
<dbReference type="InterPro" id="IPR014710">
    <property type="entry name" value="RmlC-like_jellyroll"/>
</dbReference>
<dbReference type="InterPro" id="IPR053146">
    <property type="entry name" value="QDO-like"/>
</dbReference>
<dbReference type="PANTHER" id="PTHR36440">
    <property type="entry name" value="PUTATIVE (AFU_ORTHOLOGUE AFUA_8G07350)-RELATED"/>
    <property type="match status" value="1"/>
</dbReference>
<dbReference type="PANTHER" id="PTHR36440:SF1">
    <property type="entry name" value="PUTATIVE (AFU_ORTHOLOGUE AFUA_8G07350)-RELATED"/>
    <property type="match status" value="1"/>
</dbReference>
<evidence type="ECO:0000313" key="4">
    <source>
        <dbReference type="Proteomes" id="UP000426027"/>
    </source>
</evidence>
<proteinExistence type="predicted"/>
<dbReference type="InterPro" id="IPR011051">
    <property type="entry name" value="RmlC_Cupin_sf"/>
</dbReference>
<keyword evidence="4" id="KW-1185">Reference proteome</keyword>
<gene>
    <name evidence="3" type="ORF">GLV81_11010</name>
</gene>
<feature type="domain" description="Cupin type-2" evidence="2">
    <location>
        <begin position="85"/>
        <end position="140"/>
    </location>
</feature>
<feature type="chain" id="PRO_5026355299" evidence="1">
    <location>
        <begin position="21"/>
        <end position="185"/>
    </location>
</feature>
<dbReference type="Gene3D" id="2.60.120.10">
    <property type="entry name" value="Jelly Rolls"/>
    <property type="match status" value="1"/>
</dbReference>
<dbReference type="Pfam" id="PF07883">
    <property type="entry name" value="Cupin_2"/>
    <property type="match status" value="1"/>
</dbReference>
<dbReference type="SUPFAM" id="SSF51182">
    <property type="entry name" value="RmlC-like cupins"/>
    <property type="match status" value="1"/>
</dbReference>
<name>A0A6I6GLN3_9BACT</name>